<keyword evidence="1" id="KW-0732">Signal</keyword>
<sequence>MHLLAVGLLVLLTTGFSFAEELNEETAQQMRALFCDEELAGVRDLIMECVKLVDWTEYESLFTKCGSGMETFDIEKMRQNACQGTNEEMIQVDECITSNINEAGKKD</sequence>
<keyword evidence="3" id="KW-1185">Reference proteome</keyword>
<gene>
    <name evidence="2" type="ORF">NPIL_450091</name>
</gene>
<feature type="chain" id="PRO_5036467953" description="Spider venom protein" evidence="1">
    <location>
        <begin position="20"/>
        <end position="107"/>
    </location>
</feature>
<comment type="caution">
    <text evidence="2">The sequence shown here is derived from an EMBL/GenBank/DDBJ whole genome shotgun (WGS) entry which is preliminary data.</text>
</comment>
<reference evidence="2" key="1">
    <citation type="submission" date="2020-08" db="EMBL/GenBank/DDBJ databases">
        <title>Multicomponent nature underlies the extraordinary mechanical properties of spider dragline silk.</title>
        <authorList>
            <person name="Kono N."/>
            <person name="Nakamura H."/>
            <person name="Mori M."/>
            <person name="Yoshida Y."/>
            <person name="Ohtoshi R."/>
            <person name="Malay A.D."/>
            <person name="Moran D.A.P."/>
            <person name="Tomita M."/>
            <person name="Numata K."/>
            <person name="Arakawa K."/>
        </authorList>
    </citation>
    <scope>NUCLEOTIDE SEQUENCE</scope>
</reference>
<dbReference type="OrthoDB" id="10341081at2759"/>
<dbReference type="EMBL" id="BMAW01037320">
    <property type="protein sequence ID" value="GFU47921.1"/>
    <property type="molecule type" value="Genomic_DNA"/>
</dbReference>
<name>A0A8X6R447_NEPPI</name>
<protein>
    <recommendedName>
        <fullName evidence="4">Spider venom protein</fullName>
    </recommendedName>
</protein>
<evidence type="ECO:0008006" key="4">
    <source>
        <dbReference type="Google" id="ProtNLM"/>
    </source>
</evidence>
<accession>A0A8X6R447</accession>
<dbReference type="Proteomes" id="UP000887013">
    <property type="component" value="Unassembled WGS sequence"/>
</dbReference>
<organism evidence="2 3">
    <name type="scientific">Nephila pilipes</name>
    <name type="common">Giant wood spider</name>
    <name type="synonym">Nephila maculata</name>
    <dbReference type="NCBI Taxonomy" id="299642"/>
    <lineage>
        <taxon>Eukaryota</taxon>
        <taxon>Metazoa</taxon>
        <taxon>Ecdysozoa</taxon>
        <taxon>Arthropoda</taxon>
        <taxon>Chelicerata</taxon>
        <taxon>Arachnida</taxon>
        <taxon>Araneae</taxon>
        <taxon>Araneomorphae</taxon>
        <taxon>Entelegynae</taxon>
        <taxon>Araneoidea</taxon>
        <taxon>Nephilidae</taxon>
        <taxon>Nephila</taxon>
    </lineage>
</organism>
<proteinExistence type="predicted"/>
<evidence type="ECO:0000313" key="2">
    <source>
        <dbReference type="EMBL" id="GFU47921.1"/>
    </source>
</evidence>
<evidence type="ECO:0000313" key="3">
    <source>
        <dbReference type="Proteomes" id="UP000887013"/>
    </source>
</evidence>
<feature type="signal peptide" evidence="1">
    <location>
        <begin position="1"/>
        <end position="19"/>
    </location>
</feature>
<dbReference type="AlphaFoldDB" id="A0A8X6R447"/>
<evidence type="ECO:0000256" key="1">
    <source>
        <dbReference type="SAM" id="SignalP"/>
    </source>
</evidence>